<evidence type="ECO:0000313" key="2">
    <source>
        <dbReference type="EMBL" id="MPM37746.1"/>
    </source>
</evidence>
<dbReference type="SUPFAM" id="SSF51971">
    <property type="entry name" value="Nucleotide-binding domain"/>
    <property type="match status" value="1"/>
</dbReference>
<dbReference type="Pfam" id="PF07992">
    <property type="entry name" value="Pyr_redox_2"/>
    <property type="match status" value="1"/>
</dbReference>
<dbReference type="PANTHER" id="PTHR42783">
    <property type="entry name" value="GLUTAMATE SYNTHASE [NADPH] SMALL CHAIN"/>
    <property type="match status" value="1"/>
</dbReference>
<dbReference type="InterPro" id="IPR036188">
    <property type="entry name" value="FAD/NAD-bd_sf"/>
</dbReference>
<evidence type="ECO:0000259" key="1">
    <source>
        <dbReference type="PROSITE" id="PS51379"/>
    </source>
</evidence>
<gene>
    <name evidence="2" type="ORF">SDC9_84365</name>
</gene>
<dbReference type="Pfam" id="PF14691">
    <property type="entry name" value="Fer4_20"/>
    <property type="match status" value="1"/>
</dbReference>
<dbReference type="Gene3D" id="1.10.1060.10">
    <property type="entry name" value="Alpha-helical ferredoxin"/>
    <property type="match status" value="1"/>
</dbReference>
<protein>
    <submittedName>
        <fullName evidence="2">Ferredoxin--NADP reductase</fullName>
        <ecNumber evidence="2">1.18.1.2</ecNumber>
    </submittedName>
</protein>
<dbReference type="GO" id="GO:0004324">
    <property type="term" value="F:ferredoxin-NADP+ reductase activity"/>
    <property type="evidence" value="ECO:0007669"/>
    <property type="project" value="UniProtKB-EC"/>
</dbReference>
<keyword evidence="2" id="KW-0560">Oxidoreductase</keyword>
<dbReference type="InterPro" id="IPR009051">
    <property type="entry name" value="Helical_ferredxn"/>
</dbReference>
<dbReference type="EC" id="1.18.1.2" evidence="2"/>
<comment type="caution">
    <text evidence="2">The sequence shown here is derived from an EMBL/GenBank/DDBJ whole genome shotgun (WGS) entry which is preliminary data.</text>
</comment>
<dbReference type="InterPro" id="IPR028261">
    <property type="entry name" value="DPD_II"/>
</dbReference>
<dbReference type="PROSITE" id="PS51379">
    <property type="entry name" value="4FE4S_FER_2"/>
    <property type="match status" value="2"/>
</dbReference>
<dbReference type="AlphaFoldDB" id="A0A644ZA37"/>
<organism evidence="2">
    <name type="scientific">bioreactor metagenome</name>
    <dbReference type="NCBI Taxonomy" id="1076179"/>
    <lineage>
        <taxon>unclassified sequences</taxon>
        <taxon>metagenomes</taxon>
        <taxon>ecological metagenomes</taxon>
    </lineage>
</organism>
<dbReference type="EMBL" id="VSSQ01008051">
    <property type="protein sequence ID" value="MPM37746.1"/>
    <property type="molecule type" value="Genomic_DNA"/>
</dbReference>
<dbReference type="InterPro" id="IPR017896">
    <property type="entry name" value="4Fe4S_Fe-S-bd"/>
</dbReference>
<sequence>MIQENCTGCQECEVVCPEVRNDEYNMNLAGRKVAYIPFSLANPRIATIDRQGHSAPCINECPGGVKAYGYITLARNGQYEEAMKLHLEDIPFPGSLGRACYHPCQNACTRGLVEEPVDIRKIKRYFSDWYYEKYPQAPAVEIKENTGKKVAVIGSGPAGITAAYHLALKGHTVKIFEAAPGAGGMLRLALPEYRAPKDVVDRDLQNITVLGVEIEVNKKITDLKSLKEQGFDAVFVGIGTHRAMSSGTEGSDLKGVVDCLTFLREANIGKREDLTGKKVMVIGGGNTAIDAARTSLRLGAGKVIVVYRRSREEMPCFAPEIEEAEEEGVEIMVLRNPLKYIGEDGQLTRIQLTKMQLGEKDASGRRSSEPINGSEYIEDVDYVIEAIGLRADTKAFDGQVDLNKNGTIRTDAKTLQTSVDYIFAGGDTVTGSTTLIEAAGQGKKAAFYMDKWLRGLNMFDFEDGDKLPAIDKRIVLGRFKGEKRPQVKNAMMPLADRARSWEEVEKTFTEEEMKASTQRCLDCSNCRECHQCVNICPANAIDFSQKSKITEVKAKSVVVTTGYKLFPPSAKPNYGYAKYANVIDSMQMDRLIAPTRPFNNVLRPSDGKAPDNIAYILCTGSRDSAIENGGCGSDCINNPICSQICCMYSIKQAQLLMGALPMADITIYYMDIRAFGKGYEEFYQQAKGMGTNFVKGKVAKIRETEDGKGDLIVRYEDVTKGVVKESKHDLVVLSVGVVPNKEVSTMFKGEILELDDFSFVKQIDELVSPALTSIEGVFVAGAASGPKDIPDSILSAGCAASEVAGYLNRREALLDDKRTQFKVMQKSTMSKSVLQH</sequence>
<accession>A0A644ZA37</accession>
<dbReference type="SUPFAM" id="SSF51905">
    <property type="entry name" value="FAD/NAD(P)-binding domain"/>
    <property type="match status" value="1"/>
</dbReference>
<proteinExistence type="predicted"/>
<dbReference type="PROSITE" id="PS00198">
    <property type="entry name" value="4FE4S_FER_1"/>
    <property type="match status" value="2"/>
</dbReference>
<name>A0A644ZA37_9ZZZZ</name>
<dbReference type="PRINTS" id="PR00419">
    <property type="entry name" value="ADXRDTASE"/>
</dbReference>
<dbReference type="GO" id="GO:0051536">
    <property type="term" value="F:iron-sulfur cluster binding"/>
    <property type="evidence" value="ECO:0007669"/>
    <property type="project" value="InterPro"/>
</dbReference>
<reference evidence="2" key="1">
    <citation type="submission" date="2019-08" db="EMBL/GenBank/DDBJ databases">
        <authorList>
            <person name="Kucharzyk K."/>
            <person name="Murdoch R.W."/>
            <person name="Higgins S."/>
            <person name="Loffler F."/>
        </authorList>
    </citation>
    <scope>NUCLEOTIDE SEQUENCE</scope>
</reference>
<dbReference type="Gene3D" id="3.50.50.60">
    <property type="entry name" value="FAD/NAD(P)-binding domain"/>
    <property type="match status" value="3"/>
</dbReference>
<feature type="domain" description="4Fe-4S ferredoxin-type" evidence="1">
    <location>
        <begin position="1"/>
        <end position="27"/>
    </location>
</feature>
<dbReference type="SUPFAM" id="SSF46548">
    <property type="entry name" value="alpha-helical ferredoxin"/>
    <property type="match status" value="2"/>
</dbReference>
<dbReference type="PANTHER" id="PTHR42783:SF3">
    <property type="entry name" value="GLUTAMATE SYNTHASE [NADPH] SMALL CHAIN-RELATED"/>
    <property type="match status" value="1"/>
</dbReference>
<dbReference type="InterPro" id="IPR023753">
    <property type="entry name" value="FAD/NAD-binding_dom"/>
</dbReference>
<dbReference type="InterPro" id="IPR017900">
    <property type="entry name" value="4Fe4S_Fe_S_CS"/>
</dbReference>
<feature type="domain" description="4Fe-4S ferredoxin-type" evidence="1">
    <location>
        <begin position="517"/>
        <end position="546"/>
    </location>
</feature>